<evidence type="ECO:0000313" key="3">
    <source>
        <dbReference type="Proteomes" id="UP001154015"/>
    </source>
</evidence>
<evidence type="ECO:0000313" key="2">
    <source>
        <dbReference type="EMBL" id="CAH9416644.1"/>
    </source>
</evidence>
<evidence type="ECO:0000256" key="1">
    <source>
        <dbReference type="SAM" id="MobiDB-lite"/>
    </source>
</evidence>
<reference evidence="2" key="1">
    <citation type="submission" date="2022-03" db="EMBL/GenBank/DDBJ databases">
        <authorList>
            <person name="Leyn A S."/>
        </authorList>
    </citation>
    <scope>NUCLEOTIDE SEQUENCE</scope>
    <source>
        <strain evidence="2">Streptomyces globisporus 4-3</strain>
    </source>
</reference>
<evidence type="ECO:0008006" key="4">
    <source>
        <dbReference type="Google" id="ProtNLM"/>
    </source>
</evidence>
<gene>
    <name evidence="2" type="ORF">SGL43_03670</name>
</gene>
<comment type="caution">
    <text evidence="2">The sequence shown here is derived from an EMBL/GenBank/DDBJ whole genome shotgun (WGS) entry which is preliminary data.</text>
</comment>
<proteinExistence type="predicted"/>
<dbReference type="Pfam" id="PF12138">
    <property type="entry name" value="Spherulin4"/>
    <property type="match status" value="1"/>
</dbReference>
<keyword evidence="3" id="KW-1185">Reference proteome</keyword>
<sequence>MIGCAVPCNDTCNGPGTGDTQYTQAIQRARAAGITVIGYVATGYFGTTGITTRSGSTDPAEWMRQIKSDIDTWYRLYGSAGLGGVFFDEAMSRCGAGNVDVPLHRAALLRRATPRCRVDGRRQPRNRRGGALHRRRRHPRHLRGQ</sequence>
<dbReference type="PANTHER" id="PTHR35040:SF7">
    <property type="entry name" value="FIBRONECTIN TYPE-III DOMAIN-CONTAINING PROTEIN-RELATED"/>
    <property type="match status" value="1"/>
</dbReference>
<organism evidence="2 3">
    <name type="scientific">Streptomyces globisporus</name>
    <dbReference type="NCBI Taxonomy" id="1908"/>
    <lineage>
        <taxon>Bacteria</taxon>
        <taxon>Bacillati</taxon>
        <taxon>Actinomycetota</taxon>
        <taxon>Actinomycetes</taxon>
        <taxon>Kitasatosporales</taxon>
        <taxon>Streptomycetaceae</taxon>
        <taxon>Streptomyces</taxon>
    </lineage>
</organism>
<dbReference type="Proteomes" id="UP001154015">
    <property type="component" value="Unassembled WGS sequence"/>
</dbReference>
<feature type="compositionally biased region" description="Basic residues" evidence="1">
    <location>
        <begin position="123"/>
        <end position="145"/>
    </location>
</feature>
<dbReference type="EMBL" id="CAKXYP010000009">
    <property type="protein sequence ID" value="CAH9416644.1"/>
    <property type="molecule type" value="Genomic_DNA"/>
</dbReference>
<accession>A0ABM9GZA5</accession>
<protein>
    <recommendedName>
        <fullName evidence="4">Spherulation-specific family 4 protein</fullName>
    </recommendedName>
</protein>
<name>A0ABM9GZA5_STRGL</name>
<dbReference type="InterPro" id="IPR021986">
    <property type="entry name" value="Spherulin4"/>
</dbReference>
<feature type="region of interest" description="Disordered" evidence="1">
    <location>
        <begin position="118"/>
        <end position="145"/>
    </location>
</feature>
<dbReference type="PANTHER" id="PTHR35040">
    <property type="match status" value="1"/>
</dbReference>